<keyword evidence="2" id="KW-1133">Transmembrane helix</keyword>
<dbReference type="Ensembl" id="ENSDLAT00005074047.1">
    <property type="protein sequence ID" value="ENSDLAP00005069827.1"/>
    <property type="gene ID" value="ENSDLAG00005031809.1"/>
</dbReference>
<dbReference type="Proteomes" id="UP000694389">
    <property type="component" value="Unassembled WGS sequence"/>
</dbReference>
<feature type="region of interest" description="Disordered" evidence="1">
    <location>
        <begin position="275"/>
        <end position="318"/>
    </location>
</feature>
<feature type="region of interest" description="Disordered" evidence="1">
    <location>
        <begin position="475"/>
        <end position="502"/>
    </location>
</feature>
<feature type="compositionally biased region" description="Basic and acidic residues" evidence="1">
    <location>
        <begin position="331"/>
        <end position="346"/>
    </location>
</feature>
<dbReference type="GeneTree" id="ENSGT00940000157314"/>
<protein>
    <recommendedName>
        <fullName evidence="7">Interleukin-20 receptor subunit alpha</fullName>
    </recommendedName>
</protein>
<name>A0A8P4KGC7_DICLA</name>
<proteinExistence type="predicted"/>
<evidence type="ECO:0000313" key="6">
    <source>
        <dbReference type="Proteomes" id="UP000694389"/>
    </source>
</evidence>
<dbReference type="InterPro" id="IPR015373">
    <property type="entry name" value="Interferon/interleukin_rcp_dom"/>
</dbReference>
<feature type="transmembrane region" description="Helical" evidence="2">
    <location>
        <begin position="207"/>
        <end position="232"/>
    </location>
</feature>
<gene>
    <name evidence="5" type="primary">il20ra</name>
</gene>
<feature type="compositionally biased region" description="Basic and acidic residues" evidence="1">
    <location>
        <begin position="475"/>
        <end position="490"/>
    </location>
</feature>
<evidence type="ECO:0000256" key="2">
    <source>
        <dbReference type="SAM" id="Phobius"/>
    </source>
</evidence>
<dbReference type="InterPro" id="IPR003961">
    <property type="entry name" value="FN3_dom"/>
</dbReference>
<accession>A0A8P4KGC7</accession>
<keyword evidence="6" id="KW-1185">Reference proteome</keyword>
<feature type="compositionally biased region" description="Basic and acidic residues" evidence="1">
    <location>
        <begin position="585"/>
        <end position="596"/>
    </location>
</feature>
<evidence type="ECO:0000259" key="4">
    <source>
        <dbReference type="Pfam" id="PF09294"/>
    </source>
</evidence>
<feature type="compositionally biased region" description="Polar residues" evidence="1">
    <location>
        <begin position="421"/>
        <end position="437"/>
    </location>
</feature>
<feature type="region of interest" description="Disordered" evidence="1">
    <location>
        <begin position="330"/>
        <end position="354"/>
    </location>
</feature>
<sequence length="656" mass="73779">MSPPYRHVDRVTLSVPGGSALLSYGDSVEGTKRVRWREVQRCTDIVRRWCDLSNETGDLKHSYHARVRAVSRRASSKWAFTRKRFDPHSDTTFGPPLVSVELEDNSAIISLRGPMIYQPNNDTPKVSMATLYSQMTYNLSIRDTRRIQTSYIPIGSVPYKYRLMEYDTEYCFSALARFISIPLHCQSSAWHCITTPPDPVIGQLRRVVVGIVVPLVCMCMLLVVGYVLYYYLTGKEEKSPYILNPPSFHQPPLMSPPENLNITLITIIQSSDLESGVSDRNCPKRDGPFAEPPPAYAPQRAQREVPPEPEDPWDDESVDYGFVGVAPKISVRGEEEEREERRHDGGEDGNNLKGVHLKGAAEDSHKKKDWRVGDGHRTGVHALRAKSYLSQKSTHTCSQTHMPTEMSTLIQAHAFSQVNSVPPTHTQTPLLSLQGTTKGEEDGEKQGRECPGLFINKTPQIGLFHVPLNLQTKKEEEMDGKLRARRDEKIGGGVEEESESEGAPLLSAYASQSIKGMSTSHADQADVLPDDYGVLRLATVVRTEDEEEEEEEEEGTLCIDWDPETRQLVLPEMGIEFSGEEGLMQDEKGRENRMGGEEEEEEVNATKGELKLENVYVRQGSEEVAEAQKEMERSGERGWEVDDILTKWNLVISMDQ</sequence>
<dbReference type="Pfam" id="PF09294">
    <property type="entry name" value="Interfer-bind"/>
    <property type="match status" value="1"/>
</dbReference>
<reference evidence="5" key="1">
    <citation type="submission" date="2025-08" db="UniProtKB">
        <authorList>
            <consortium name="Ensembl"/>
        </authorList>
    </citation>
    <scope>IDENTIFICATION</scope>
</reference>
<evidence type="ECO:0000259" key="3">
    <source>
        <dbReference type="Pfam" id="PF01108"/>
    </source>
</evidence>
<feature type="compositionally biased region" description="Acidic residues" evidence="1">
    <location>
        <begin position="307"/>
        <end position="318"/>
    </location>
</feature>
<dbReference type="GO" id="GO:0005886">
    <property type="term" value="C:plasma membrane"/>
    <property type="evidence" value="ECO:0007669"/>
    <property type="project" value="TreeGrafter"/>
</dbReference>
<dbReference type="SUPFAM" id="SSF49265">
    <property type="entry name" value="Fibronectin type III"/>
    <property type="match status" value="2"/>
</dbReference>
<reference evidence="5" key="2">
    <citation type="submission" date="2025-09" db="UniProtKB">
        <authorList>
            <consortium name="Ensembl"/>
        </authorList>
    </citation>
    <scope>IDENTIFICATION</scope>
</reference>
<dbReference type="GO" id="GO:0004896">
    <property type="term" value="F:cytokine receptor activity"/>
    <property type="evidence" value="ECO:0007669"/>
    <property type="project" value="TreeGrafter"/>
</dbReference>
<organism evidence="5 6">
    <name type="scientific">Dicentrarchus labrax</name>
    <name type="common">European seabass</name>
    <name type="synonym">Morone labrax</name>
    <dbReference type="NCBI Taxonomy" id="13489"/>
    <lineage>
        <taxon>Eukaryota</taxon>
        <taxon>Metazoa</taxon>
        <taxon>Chordata</taxon>
        <taxon>Craniata</taxon>
        <taxon>Vertebrata</taxon>
        <taxon>Euteleostomi</taxon>
        <taxon>Actinopterygii</taxon>
        <taxon>Neopterygii</taxon>
        <taxon>Teleostei</taxon>
        <taxon>Neoteleostei</taxon>
        <taxon>Acanthomorphata</taxon>
        <taxon>Eupercaria</taxon>
        <taxon>Moronidae</taxon>
        <taxon>Dicentrarchus</taxon>
    </lineage>
</organism>
<evidence type="ECO:0008006" key="7">
    <source>
        <dbReference type="Google" id="ProtNLM"/>
    </source>
</evidence>
<dbReference type="AlphaFoldDB" id="A0A8P4KGC7"/>
<dbReference type="InterPro" id="IPR050650">
    <property type="entry name" value="Type-II_Cytokine-TF_Rcpt"/>
</dbReference>
<dbReference type="PANTHER" id="PTHR20859:SF86">
    <property type="entry name" value="INTERLEUKIN-20 RECEPTOR SUBUNIT ALPHA"/>
    <property type="match status" value="1"/>
</dbReference>
<feature type="region of interest" description="Disordered" evidence="1">
    <location>
        <begin position="578"/>
        <end position="605"/>
    </location>
</feature>
<dbReference type="InterPro" id="IPR013783">
    <property type="entry name" value="Ig-like_fold"/>
</dbReference>
<dbReference type="InterPro" id="IPR036116">
    <property type="entry name" value="FN3_sf"/>
</dbReference>
<dbReference type="PANTHER" id="PTHR20859">
    <property type="entry name" value="INTERFERON/INTERLEUKIN RECEPTOR"/>
    <property type="match status" value="1"/>
</dbReference>
<feature type="domain" description="Interferon/interleukin receptor" evidence="4">
    <location>
        <begin position="91"/>
        <end position="196"/>
    </location>
</feature>
<evidence type="ECO:0000256" key="1">
    <source>
        <dbReference type="SAM" id="MobiDB-lite"/>
    </source>
</evidence>
<feature type="domain" description="Fibronectin type-III" evidence="3">
    <location>
        <begin position="32"/>
        <end position="78"/>
    </location>
</feature>
<dbReference type="Gene3D" id="2.60.40.10">
    <property type="entry name" value="Immunoglobulins"/>
    <property type="match status" value="2"/>
</dbReference>
<keyword evidence="2" id="KW-0812">Transmembrane</keyword>
<evidence type="ECO:0000313" key="5">
    <source>
        <dbReference type="Ensembl" id="ENSDLAP00005069827.1"/>
    </source>
</evidence>
<feature type="region of interest" description="Disordered" evidence="1">
    <location>
        <begin position="421"/>
        <end position="446"/>
    </location>
</feature>
<dbReference type="Pfam" id="PF01108">
    <property type="entry name" value="Tissue_fac"/>
    <property type="match status" value="1"/>
</dbReference>
<keyword evidence="2" id="KW-0472">Membrane</keyword>